<dbReference type="AlphaFoldDB" id="A0A916W5Y2"/>
<dbReference type="RefSeq" id="WP_188759362.1">
    <property type="nucleotide sequence ID" value="NZ_BMJB01000001.1"/>
</dbReference>
<proteinExistence type="predicted"/>
<evidence type="ECO:0000313" key="2">
    <source>
        <dbReference type="EMBL" id="GGA70517.1"/>
    </source>
</evidence>
<evidence type="ECO:0000313" key="3">
    <source>
        <dbReference type="Proteomes" id="UP000648801"/>
    </source>
</evidence>
<dbReference type="Proteomes" id="UP000648801">
    <property type="component" value="Unassembled WGS sequence"/>
</dbReference>
<protein>
    <submittedName>
        <fullName evidence="2">Uncharacterized protein</fullName>
    </submittedName>
</protein>
<accession>A0A916W5Y2</accession>
<reference evidence="2" key="1">
    <citation type="journal article" date="2014" name="Int. J. Syst. Evol. Microbiol.">
        <title>Complete genome sequence of Corynebacterium casei LMG S-19264T (=DSM 44701T), isolated from a smear-ripened cheese.</title>
        <authorList>
            <consortium name="US DOE Joint Genome Institute (JGI-PGF)"/>
            <person name="Walter F."/>
            <person name="Albersmeier A."/>
            <person name="Kalinowski J."/>
            <person name="Ruckert C."/>
        </authorList>
    </citation>
    <scope>NUCLEOTIDE SEQUENCE</scope>
    <source>
        <strain evidence="2">CGMCC 1.15447</strain>
    </source>
</reference>
<keyword evidence="1" id="KW-0472">Membrane</keyword>
<sequence length="331" mass="37086">MDILERYLQAIAEHLPARTRQDTIAELRANLLAEIEAREEQLGRALTEDEAAKILEAHGMPIMVAARYQPQHSLIGPAMFPIYWYTLKKSFPLVVLAYAAIEAVRIVLQGQPLSELPGALAHFWTVALIFWAIVTLGFAVFEYLQQTQKTKFGMPHWSVRDLPKLKRDERAPSLFHDIADVIVSIAAILWLLAVPDHPYLILGPGARYTHQMPFSLSPEWHVFYWQIIALLIAMATLKGLMLSPGLRSQRSWIQLAVQALGIGIPAIALQMKPFFVPTNSTETIQSLVVINDGIALGFKIAIAIASIKLVWDLWQAVRSRTGKQPGFAAIW</sequence>
<feature type="transmembrane region" description="Helical" evidence="1">
    <location>
        <begin position="174"/>
        <end position="193"/>
    </location>
</feature>
<name>A0A916W5Y2_9BACT</name>
<feature type="transmembrane region" description="Helical" evidence="1">
    <location>
        <begin position="222"/>
        <end position="240"/>
    </location>
</feature>
<comment type="caution">
    <text evidence="2">The sequence shown here is derived from an EMBL/GenBank/DDBJ whole genome shotgun (WGS) entry which is preliminary data.</text>
</comment>
<evidence type="ECO:0000256" key="1">
    <source>
        <dbReference type="SAM" id="Phobius"/>
    </source>
</evidence>
<keyword evidence="1" id="KW-0812">Transmembrane</keyword>
<gene>
    <name evidence="2" type="ORF">GCM10011507_22590</name>
</gene>
<dbReference type="EMBL" id="BMJB01000001">
    <property type="protein sequence ID" value="GGA70517.1"/>
    <property type="molecule type" value="Genomic_DNA"/>
</dbReference>
<keyword evidence="1" id="KW-1133">Transmembrane helix</keyword>
<reference evidence="2" key="2">
    <citation type="submission" date="2020-09" db="EMBL/GenBank/DDBJ databases">
        <authorList>
            <person name="Sun Q."/>
            <person name="Zhou Y."/>
        </authorList>
    </citation>
    <scope>NUCLEOTIDE SEQUENCE</scope>
    <source>
        <strain evidence="2">CGMCC 1.15447</strain>
    </source>
</reference>
<feature type="transmembrane region" description="Helical" evidence="1">
    <location>
        <begin position="90"/>
        <end position="108"/>
    </location>
</feature>
<feature type="transmembrane region" description="Helical" evidence="1">
    <location>
        <begin position="252"/>
        <end position="269"/>
    </location>
</feature>
<keyword evidence="3" id="KW-1185">Reference proteome</keyword>
<feature type="transmembrane region" description="Helical" evidence="1">
    <location>
        <begin position="120"/>
        <end position="144"/>
    </location>
</feature>
<feature type="transmembrane region" description="Helical" evidence="1">
    <location>
        <begin position="289"/>
        <end position="311"/>
    </location>
</feature>
<organism evidence="2 3">
    <name type="scientific">Edaphobacter acidisoli</name>
    <dbReference type="NCBI Taxonomy" id="2040573"/>
    <lineage>
        <taxon>Bacteria</taxon>
        <taxon>Pseudomonadati</taxon>
        <taxon>Acidobacteriota</taxon>
        <taxon>Terriglobia</taxon>
        <taxon>Terriglobales</taxon>
        <taxon>Acidobacteriaceae</taxon>
        <taxon>Edaphobacter</taxon>
    </lineage>
</organism>